<feature type="region of interest" description="Disordered" evidence="1">
    <location>
        <begin position="1"/>
        <end position="45"/>
    </location>
</feature>
<keyword evidence="3" id="KW-1185">Reference proteome</keyword>
<feature type="non-terminal residue" evidence="2">
    <location>
        <position position="322"/>
    </location>
</feature>
<feature type="non-terminal residue" evidence="2">
    <location>
        <position position="1"/>
    </location>
</feature>
<feature type="region of interest" description="Disordered" evidence="1">
    <location>
        <begin position="247"/>
        <end position="268"/>
    </location>
</feature>
<feature type="compositionally biased region" description="Polar residues" evidence="1">
    <location>
        <begin position="13"/>
        <end position="26"/>
    </location>
</feature>
<protein>
    <submittedName>
        <fullName evidence="2">Uncharacterized protein</fullName>
    </submittedName>
</protein>
<reference evidence="2 3" key="1">
    <citation type="submission" date="2022-05" db="EMBL/GenBank/DDBJ databases">
        <authorList>
            <consortium name="Genoscope - CEA"/>
            <person name="William W."/>
        </authorList>
    </citation>
    <scope>NUCLEOTIDE SEQUENCE [LARGE SCALE GENOMIC DNA]</scope>
</reference>
<dbReference type="Proteomes" id="UP001159427">
    <property type="component" value="Unassembled WGS sequence"/>
</dbReference>
<gene>
    <name evidence="2" type="ORF">PEVE_00034625</name>
</gene>
<evidence type="ECO:0000256" key="1">
    <source>
        <dbReference type="SAM" id="MobiDB-lite"/>
    </source>
</evidence>
<organism evidence="2 3">
    <name type="scientific">Porites evermanni</name>
    <dbReference type="NCBI Taxonomy" id="104178"/>
    <lineage>
        <taxon>Eukaryota</taxon>
        <taxon>Metazoa</taxon>
        <taxon>Cnidaria</taxon>
        <taxon>Anthozoa</taxon>
        <taxon>Hexacorallia</taxon>
        <taxon>Scleractinia</taxon>
        <taxon>Fungiina</taxon>
        <taxon>Poritidae</taxon>
        <taxon>Porites</taxon>
    </lineage>
</organism>
<dbReference type="EMBL" id="CALNXI010005271">
    <property type="protein sequence ID" value="CAH3197333.1"/>
    <property type="molecule type" value="Genomic_DNA"/>
</dbReference>
<sequence>YRKQEHPNHLYEGTTSSRQISQSSPEETGVGDMIMEERSSDYAYTNPVQSFSEETDTGHMMMEGASCPERPCDYAYANPVEITPPSLISRSTRTGYVPADASANQQSPASVEVRSPAIYIHKSYEDTNNINTQNSLFTEGTISSPISQSCPEKPETGYMTMEGSPCPSSAYDYAYAKTSKLTERLSTGYLGDTTSRNQQQSRSDEFRSSAFYTDKDCENAENTCVKNSSSYQGANVERLQVDCGASPLSYENFPGSSSGHFSEERIDPDEYVEMGMRRSVRFADSEDRYDRSALPKEKGGPFLVEIEKLRSPTISPDKHNEN</sequence>
<name>A0ABN8T1R3_9CNID</name>
<evidence type="ECO:0000313" key="3">
    <source>
        <dbReference type="Proteomes" id="UP001159427"/>
    </source>
</evidence>
<proteinExistence type="predicted"/>
<accession>A0ABN8T1R3</accession>
<evidence type="ECO:0000313" key="2">
    <source>
        <dbReference type="EMBL" id="CAH3197333.1"/>
    </source>
</evidence>
<comment type="caution">
    <text evidence="2">The sequence shown here is derived from an EMBL/GenBank/DDBJ whole genome shotgun (WGS) entry which is preliminary data.</text>
</comment>